<proteinExistence type="predicted"/>
<evidence type="ECO:0000256" key="2">
    <source>
        <dbReference type="ARBA" id="ARBA00022737"/>
    </source>
</evidence>
<keyword evidence="2" id="KW-0677">Repeat</keyword>
<feature type="compositionally biased region" description="Polar residues" evidence="4">
    <location>
        <begin position="669"/>
        <end position="685"/>
    </location>
</feature>
<dbReference type="Proteomes" id="UP000290191">
    <property type="component" value="Unassembled WGS sequence"/>
</dbReference>
<dbReference type="Pfam" id="PF17963">
    <property type="entry name" value="Big_9"/>
    <property type="match status" value="1"/>
</dbReference>
<accession>A0A4Q0XWC4</accession>
<evidence type="ECO:0000256" key="3">
    <source>
        <dbReference type="ARBA" id="ARBA00022837"/>
    </source>
</evidence>
<reference evidence="6 7" key="1">
    <citation type="submission" date="2017-10" db="EMBL/GenBank/DDBJ databases">
        <title>Genomics of the genus Arcobacter.</title>
        <authorList>
            <person name="Perez-Cataluna A."/>
            <person name="Figueras M.J."/>
        </authorList>
    </citation>
    <scope>NUCLEOTIDE SEQUENCE [LARGE SCALE GENOMIC DNA]</scope>
    <source>
        <strain evidence="6 7">DSM 24636</strain>
    </source>
</reference>
<protein>
    <recommendedName>
        <fullName evidence="5">Calx-beta domain-containing protein</fullName>
    </recommendedName>
</protein>
<dbReference type="OrthoDB" id="8622300at2"/>
<evidence type="ECO:0000313" key="7">
    <source>
        <dbReference type="Proteomes" id="UP000290191"/>
    </source>
</evidence>
<feature type="compositionally biased region" description="Polar residues" evidence="4">
    <location>
        <begin position="203"/>
        <end position="212"/>
    </location>
</feature>
<dbReference type="EMBL" id="PDKO01000011">
    <property type="protein sequence ID" value="RXJ61910.1"/>
    <property type="molecule type" value="Genomic_DNA"/>
</dbReference>
<dbReference type="InterPro" id="IPR038081">
    <property type="entry name" value="CalX-like_sf"/>
</dbReference>
<dbReference type="Pfam" id="PF03160">
    <property type="entry name" value="Calx-beta"/>
    <property type="match status" value="2"/>
</dbReference>
<evidence type="ECO:0000256" key="4">
    <source>
        <dbReference type="SAM" id="MobiDB-lite"/>
    </source>
</evidence>
<organism evidence="6 7">
    <name type="scientific">Halarcobacter anaerophilus</name>
    <dbReference type="NCBI Taxonomy" id="877500"/>
    <lineage>
        <taxon>Bacteria</taxon>
        <taxon>Pseudomonadati</taxon>
        <taxon>Campylobacterota</taxon>
        <taxon>Epsilonproteobacteria</taxon>
        <taxon>Campylobacterales</taxon>
        <taxon>Arcobacteraceae</taxon>
        <taxon>Halarcobacter</taxon>
    </lineage>
</organism>
<dbReference type="SMART" id="SM00237">
    <property type="entry name" value="Calx_beta"/>
    <property type="match status" value="1"/>
</dbReference>
<keyword evidence="7" id="KW-1185">Reference proteome</keyword>
<feature type="compositionally biased region" description="Basic and acidic residues" evidence="4">
    <location>
        <begin position="117"/>
        <end position="143"/>
    </location>
</feature>
<dbReference type="GO" id="GO:0016020">
    <property type="term" value="C:membrane"/>
    <property type="evidence" value="ECO:0007669"/>
    <property type="project" value="InterPro"/>
</dbReference>
<evidence type="ECO:0000259" key="5">
    <source>
        <dbReference type="SMART" id="SM00237"/>
    </source>
</evidence>
<dbReference type="RefSeq" id="WP_129082682.1">
    <property type="nucleotide sequence ID" value="NZ_CP041070.1"/>
</dbReference>
<dbReference type="InterPro" id="IPR003644">
    <property type="entry name" value="Calx_beta"/>
</dbReference>
<feature type="region of interest" description="Disordered" evidence="4">
    <location>
        <begin position="197"/>
        <end position="253"/>
    </location>
</feature>
<comment type="caution">
    <text evidence="6">The sequence shown here is derived from an EMBL/GenBank/DDBJ whole genome shotgun (WGS) entry which is preliminary data.</text>
</comment>
<dbReference type="GO" id="GO:0007154">
    <property type="term" value="P:cell communication"/>
    <property type="evidence" value="ECO:0007669"/>
    <property type="project" value="InterPro"/>
</dbReference>
<evidence type="ECO:0000313" key="6">
    <source>
        <dbReference type="EMBL" id="RXJ61910.1"/>
    </source>
</evidence>
<keyword evidence="1" id="KW-0732">Signal</keyword>
<feature type="region of interest" description="Disordered" evidence="4">
    <location>
        <begin position="117"/>
        <end position="176"/>
    </location>
</feature>
<evidence type="ECO:0000256" key="1">
    <source>
        <dbReference type="ARBA" id="ARBA00022729"/>
    </source>
</evidence>
<keyword evidence="3" id="KW-0106">Calcium</keyword>
<feature type="compositionally biased region" description="Polar residues" evidence="4">
    <location>
        <begin position="632"/>
        <end position="662"/>
    </location>
</feature>
<feature type="region of interest" description="Disordered" evidence="4">
    <location>
        <begin position="632"/>
        <end position="689"/>
    </location>
</feature>
<dbReference type="SUPFAM" id="SSF141072">
    <property type="entry name" value="CalX-like"/>
    <property type="match status" value="2"/>
</dbReference>
<name>A0A4Q0XWC4_9BACT</name>
<feature type="compositionally biased region" description="Low complexity" evidence="4">
    <location>
        <begin position="213"/>
        <end position="231"/>
    </location>
</feature>
<feature type="compositionally biased region" description="Acidic residues" evidence="4">
    <location>
        <begin position="144"/>
        <end position="155"/>
    </location>
</feature>
<feature type="domain" description="Calx-beta" evidence="5">
    <location>
        <begin position="242"/>
        <end position="341"/>
    </location>
</feature>
<sequence>MAAIAGSVKSLSNGIFHVKDENGNIKVLQVGDTIYEKDTIYGDDSNTASSNIEIELSGNDVIVLSEGQKQLIDSSLIEKAFGTEELYFTREGLNLNPDEYRAQEDVVSDLRDAKFKDENSKAIDENAKDDNQDSNKDVTKQETAEGEEEVEDETVAEAQFQARDGDQTNVESDLRDATFRARTQNYIDRDLFKSESDDRLSFDNGSSLDSFNSTTPVTPTTPPRASSSTRPEAPENEDTPETNIDSSTPPPTIIAQLSINDTTAYESEGYLVFTVTLDTEVNTDVTFSYVTSQLTATSGLDYTDQSGTITIPQGSTSVTIRVPITDDYLSDSGETMKITVSNVVGNAEITKPVGIGTILDNSDSSNPANEPNGYEDTDTVYAIIEGPASVNEGDTTTEYTVKLVDKDGNLVIVTEDTEVVVKYTNTTTQDGDTQYNNNEEITVTITAGNSSSSFTVDTISDANKEDDEIYNLEITDVENTGEFENVKIGDTEGNHKDVDTTIYDTTSSNPETGDETVKIVLVAVTSATTTIADITNSDGTLKIDNTNSTPESGKLYYMAVAVDSEGKPLTTQDGTVDITYGITSDTLDKDATSGTDYDNTTVTNVNIGEVFEVLTNDDYLAEGDENFTVTISNQSGTSYESPSIDTSNDTVTSTITDNPANDTTKDPQETPSEPSDPDNPTSGNSYGDEDTLYVKITQNDSVYEGNTLTHTVTLVDKDGNPVTVAAGETITITLSYSNDTSENADYSGSTKVTQVTITEGNSTVDVENLAIDDFVVEGNENYTLTITDVSQSNDTYENVAIDTDNNSVTGEIKDGVSLGVPNNAAVDEDDFDITVVNNKITDTQLLNVVSPNEDNSYKLLFVDNVVSKDPDTNTSITLTSNGQNITFNYSTEGKIIATRTGDNKVVFEITLNKNTAGGSNDSYTYTQYENIDHPDTNSDDNVVLTFEYKIEDQGETSDSQSFTVTVNDSMPSSDSQNVTLNEDNSKLIVISDESFLNGEISISNDGGSNYETLNTTTNQTIDIFDNLTDKVKVGTLTNNGDGTLTFTPEPNYSGATAGFSYGVSDNDGDSASSSVTITVNPIADKPDMNGANTGLNESTILTTPQVLEDNNNASAEESTTDYTAEIGLILPQISDNSDYTTDAANDDQPEKLGLITLSSSTGSTIIANGVEYDLSAGSIQIYITNDPDNYHYSGIDTTGVVQLTQAQFEAIFVVFEKDDATNPLFTVSVDEYEVNDDDTIDTSVTKATNSQDYEVDILAVTDPVTLEWNSNTDSSSNDLGSYTSDTFTFDAVDEGYGTIDLKSLLTNTNGLETDSDGDLDGSEKRSYIITGIPEGTIVTLGGKSVAADSTGTVTIDFPDNTEDDPAFTMTIAEQFSGTISGTITLNVTDTDDDSTGTISTESATVSFTMTVNPVADQVTLKVAQAQGLEDAGRTNSNDENVDADVIDAPEDGIELYINVISDDNKDIEGAETTDEKEEYNVTISGIPDGGSLYVYDNSSSNWKLVTVSSDGTTVTIDGVTATSSGDITVDASADGTYSVTINDYQNDNLPKFIPPYNSDENYTFDISAVSFDAPDTSIAQTLQIDVTVDAVADIPVNDNLATTTATDDNSQSNSFNLVSTEDTTINLKNIFSTPAILDSNDLSTEDDSETLTFKVTGLAEGFSISGATFIGGTGTDRIWLVDKTALNNNEVTLSTPTNYAGEVDFKVQFVTTEDAGDSKTHDVKDVSIMITPVAEGIIASSDTQNEDEEKVLNFGFSTPDTDGETAGIESLESFSIDMSTVPAGVTLVGSVSGTLSGSGYVSLNITNGVPETVTAILSEDSDIDYSFNISYSYKDVAIDNEGNTYTDTKTVTNQLYSVTVNAITDDINLDLSTTIGTNNSVDGSGNITVSGNGTFTKTLLVTGIDSDGRGNADIDGSEEFTRVTVSGVPEGITVVGGIYAGDTGGGNYSGYWYVDVPNEALDNDGATYDLVFNVDGSFSAEQINVPYNITVTAYNQEKNNDVEQSDSQSFTLTIDQLITGPGPGVPATITAFYQDIDQDNLFGASNIDSSDHGYEVSTTTNTTITDSDAYEGSVVREDTQFKLSDVIHVETDVGTATSQAFSITLKNIPEGVEVDGMTLNAEGFYTISGSGDQLAIVGILQSILITPVVNANTDANDISNTTLNFDIELTTYANGGASNSALINFSASVLPVTDEMTLTVVNDGQTNEDVAQSLSITLDNDADGVNTQIIDGKVYLKLTESYSDSQGTDGTSGTLSYNGSIITATAVSGVTGLTNGDYYVIENVEYNDTLDLTYTPASNRDGNITVDVYVNNKESENWTSYDTDIITTHKTISFTVDEVADGFTLNSGATISGTEDELVMLDITLTSADSSESLSSVSVSGLPDGFLIYYGELNNGSDKVLANNLGVSGTTTIQLTYGVDETVDVNRWNIPLNAGQLPSYIWVQTPENWSGVIPDLSIIAVDENGNIYPETIASGTISPVVDSLTLNATQTFGKEGEDTLLNLNANVEDLDGSETVTLTLHGFGDGDANFKASGEAISSNYDLGTDTYTIEGISVDDINALTVTYQSLSSTSISVTAKMIESDGNESSIVNDSFNISIAQSVPSGGDDTLLLKDGISFDGLDGIDTLVLNGKTLDASLVSNIEILDLDAGDNSLALSLDDVLDMTDSNNEIKIVGDSNDSFSLDKSGWTQGSVVDNGDNTTYQYSDGTNTVKLTVDENINTSGL</sequence>
<dbReference type="Gene3D" id="2.60.40.2030">
    <property type="match status" value="1"/>
</dbReference>
<gene>
    <name evidence="6" type="ORF">CRV06_12070</name>
</gene>